<keyword evidence="1" id="KW-1133">Transmembrane helix</keyword>
<name>A0A8I0GBK6_9ACTO</name>
<keyword evidence="1" id="KW-0472">Membrane</keyword>
<protein>
    <recommendedName>
        <fullName evidence="2">DUF8175 domain-containing protein</fullName>
    </recommendedName>
</protein>
<keyword evidence="1" id="KW-0812">Transmembrane</keyword>
<dbReference type="EMBL" id="JACRUO010000001">
    <property type="protein sequence ID" value="MBD3689773.1"/>
    <property type="molecule type" value="Genomic_DNA"/>
</dbReference>
<feature type="domain" description="DUF8175" evidence="2">
    <location>
        <begin position="52"/>
        <end position="227"/>
    </location>
</feature>
<evidence type="ECO:0000256" key="1">
    <source>
        <dbReference type="SAM" id="Phobius"/>
    </source>
</evidence>
<accession>A0A8I0GBK6</accession>
<organism evidence="3 4">
    <name type="scientific">Nanchangia anserum</name>
    <dbReference type="NCBI Taxonomy" id="2692125"/>
    <lineage>
        <taxon>Bacteria</taxon>
        <taxon>Bacillati</taxon>
        <taxon>Actinomycetota</taxon>
        <taxon>Actinomycetes</taxon>
        <taxon>Actinomycetales</taxon>
        <taxon>Actinomycetaceae</taxon>
        <taxon>Nanchangia</taxon>
    </lineage>
</organism>
<dbReference type="RefSeq" id="WP_191071797.1">
    <property type="nucleotide sequence ID" value="NZ_CP060506.1"/>
</dbReference>
<dbReference type="InterPro" id="IPR058488">
    <property type="entry name" value="DUF8175"/>
</dbReference>
<reference evidence="3 4" key="1">
    <citation type="submission" date="2020-08" db="EMBL/GenBank/DDBJ databases">
        <title>Winkia gen. nov., sp. nov., isolated from faeces of the Anser albifrons in China.</title>
        <authorList>
            <person name="Liu Q."/>
        </authorList>
    </citation>
    <scope>NUCLEOTIDE SEQUENCE [LARGE SCALE GENOMIC DNA]</scope>
    <source>
        <strain evidence="3 4">C62</strain>
    </source>
</reference>
<evidence type="ECO:0000313" key="4">
    <source>
        <dbReference type="Proteomes" id="UP000627538"/>
    </source>
</evidence>
<comment type="caution">
    <text evidence="3">The sequence shown here is derived from an EMBL/GenBank/DDBJ whole genome shotgun (WGS) entry which is preliminary data.</text>
</comment>
<keyword evidence="4" id="KW-1185">Reference proteome</keyword>
<gene>
    <name evidence="3" type="ORF">H8R10_05975</name>
</gene>
<dbReference type="Pfam" id="PF26526">
    <property type="entry name" value="DUF8175"/>
    <property type="match status" value="1"/>
</dbReference>
<evidence type="ECO:0000259" key="2">
    <source>
        <dbReference type="Pfam" id="PF26526"/>
    </source>
</evidence>
<evidence type="ECO:0000313" key="3">
    <source>
        <dbReference type="EMBL" id="MBD3689773.1"/>
    </source>
</evidence>
<dbReference type="Proteomes" id="UP000627538">
    <property type="component" value="Unassembled WGS sequence"/>
</dbReference>
<dbReference type="AlphaFoldDB" id="A0A8I0GBK6"/>
<sequence length="248" mass="27783">MAKLVAVPRWLIACVVVCVVCALGVLTWHALTRDSNANEGEAASASSEFDEGATLAGDDSESLCGLSDADQTGGPPEYWLQWDWEAYLSPMASAEGHGPGRVNDRFPTCYAHTPKGATLAAINWTALWESPWRVKTYRQRFTGKGSMRVLQRFSDSSERKLAAGMESVAVPWVRSEKYSDNHYRVMTVAAFPNGNWKMITHHVVWWKGDWYMYNAEGDWEENIRPVTQDDLDKLGGFYPTGVNPPDWE</sequence>
<feature type="transmembrane region" description="Helical" evidence="1">
    <location>
        <begin position="12"/>
        <end position="31"/>
    </location>
</feature>
<proteinExistence type="predicted"/>